<accession>A0A1H7VH46</accession>
<dbReference type="PRINTS" id="PR01036">
    <property type="entry name" value="TCRTETB"/>
</dbReference>
<feature type="transmembrane region" description="Helical" evidence="8">
    <location>
        <begin position="317"/>
        <end position="337"/>
    </location>
</feature>
<dbReference type="CDD" id="cd17502">
    <property type="entry name" value="MFS_Azr1_MDR_like"/>
    <property type="match status" value="1"/>
</dbReference>
<feature type="transmembrane region" description="Helical" evidence="8">
    <location>
        <begin position="408"/>
        <end position="430"/>
    </location>
</feature>
<dbReference type="FunFam" id="1.20.1720.10:FF:000004">
    <property type="entry name" value="EmrB/QacA family drug resistance transporter"/>
    <property type="match status" value="1"/>
</dbReference>
<gene>
    <name evidence="10" type="ORF">SAMN05414137_11814</name>
</gene>
<protein>
    <submittedName>
        <fullName evidence="10">Drug resistance transporter, EmrB/QacA subfamily</fullName>
    </submittedName>
</protein>
<reference evidence="11" key="1">
    <citation type="submission" date="2016-10" db="EMBL/GenBank/DDBJ databases">
        <authorList>
            <person name="Varghese N."/>
        </authorList>
    </citation>
    <scope>NUCLEOTIDE SEQUENCE [LARGE SCALE GENOMIC DNA]</scope>
    <source>
        <strain evidence="11">DSM 45096 / BCRC 16803 / CGMCC 4.1857 / CIP 109030 / JCM 12277 / KCTC 19219 / NBRC 100920 / 33214</strain>
    </source>
</reference>
<keyword evidence="5 8" id="KW-0812">Transmembrane</keyword>
<keyword evidence="11" id="KW-1185">Reference proteome</keyword>
<sequence>MSKQSKHSGRHPVAAGQPMSHRQIMEALTGLLLGLFVAILSSTIVSNALPTIIADLHASQTAYTWVITATLLAMTVSTPIWGKLADLMSKKLLIQIGLVVYVVGSCIAGLSQNAGMLIAARAVQGIGAGALTALTQTILATMVPPRERGRYSGYMGGVFALGTIGGPLVGGAIVDTSWLGWRWCFYVGVPFAVVALVVLQKTLHLPVTRREVKVDWLGTALVTAAVSLLLVWVSFAGDKYAWLSWQTAVMVGGSLALGALFLLAEKRAAEPIVPLHLFRSRTIALAVTASLLIGVAMYSATTFLSQFFQLARDNSPTMAGIMTLPMILGLAVVSMLSGRVITRTGRWKAILVVGGVLTVVGVAMMGTVRAHTAYGLLALYMFLIGSGLGMTMQNLVLSVQNQVRAEELGVASAVVAFMRTLGGAVGVSALGSLMATKVTRYTDDGLAKLGIHGTASDGGVPKLSALPTPVRGVVEDSFGHGIANVFLYAAPFAALATVAIWFIKEVPLRTSTTPVAAGAGASAQDTVGATA</sequence>
<dbReference type="GO" id="GO:0005886">
    <property type="term" value="C:plasma membrane"/>
    <property type="evidence" value="ECO:0007669"/>
    <property type="project" value="UniProtKB-SubCell"/>
</dbReference>
<feature type="transmembrane region" description="Helical" evidence="8">
    <location>
        <begin position="485"/>
        <end position="503"/>
    </location>
</feature>
<keyword evidence="3" id="KW-0813">Transport</keyword>
<feature type="transmembrane region" description="Helical" evidence="8">
    <location>
        <begin position="92"/>
        <end position="110"/>
    </location>
</feature>
<keyword evidence="6 8" id="KW-1133">Transmembrane helix</keyword>
<feature type="transmembrane region" description="Helical" evidence="8">
    <location>
        <begin position="122"/>
        <end position="142"/>
    </location>
</feature>
<dbReference type="InterPro" id="IPR020846">
    <property type="entry name" value="MFS_dom"/>
</dbReference>
<dbReference type="SUPFAM" id="SSF103473">
    <property type="entry name" value="MFS general substrate transporter"/>
    <property type="match status" value="1"/>
</dbReference>
<dbReference type="Gene3D" id="1.20.1250.20">
    <property type="entry name" value="MFS general substrate transporter like domains"/>
    <property type="match status" value="1"/>
</dbReference>
<dbReference type="InterPro" id="IPR011701">
    <property type="entry name" value="MFS"/>
</dbReference>
<feature type="transmembrane region" description="Helical" evidence="8">
    <location>
        <begin position="283"/>
        <end position="305"/>
    </location>
</feature>
<organism evidence="10 11">
    <name type="scientific">Streptacidiphilus jiangxiensis</name>
    <dbReference type="NCBI Taxonomy" id="235985"/>
    <lineage>
        <taxon>Bacteria</taxon>
        <taxon>Bacillati</taxon>
        <taxon>Actinomycetota</taxon>
        <taxon>Actinomycetes</taxon>
        <taxon>Kitasatosporales</taxon>
        <taxon>Streptomycetaceae</taxon>
        <taxon>Streptacidiphilus</taxon>
    </lineage>
</organism>
<feature type="transmembrane region" description="Helical" evidence="8">
    <location>
        <begin position="154"/>
        <end position="174"/>
    </location>
</feature>
<dbReference type="InterPro" id="IPR036259">
    <property type="entry name" value="MFS_trans_sf"/>
</dbReference>
<dbReference type="RefSeq" id="WP_075004110.1">
    <property type="nucleotide sequence ID" value="NZ_BBPN01000010.1"/>
</dbReference>
<comment type="similarity">
    <text evidence="2">Belongs to the major facilitator superfamily. TCR/Tet family.</text>
</comment>
<feature type="transmembrane region" description="Helical" evidence="8">
    <location>
        <begin position="62"/>
        <end position="80"/>
    </location>
</feature>
<dbReference type="Proteomes" id="UP000183015">
    <property type="component" value="Unassembled WGS sequence"/>
</dbReference>
<evidence type="ECO:0000256" key="1">
    <source>
        <dbReference type="ARBA" id="ARBA00004651"/>
    </source>
</evidence>
<feature type="domain" description="Major facilitator superfamily (MFS) profile" evidence="9">
    <location>
        <begin position="27"/>
        <end position="508"/>
    </location>
</feature>
<comment type="subcellular location">
    <subcellularLocation>
        <location evidence="1">Cell membrane</location>
        <topology evidence="1">Multi-pass membrane protein</topology>
    </subcellularLocation>
</comment>
<proteinExistence type="inferred from homology"/>
<evidence type="ECO:0000256" key="2">
    <source>
        <dbReference type="ARBA" id="ARBA00007520"/>
    </source>
</evidence>
<evidence type="ECO:0000259" key="9">
    <source>
        <dbReference type="PROSITE" id="PS50850"/>
    </source>
</evidence>
<dbReference type="AlphaFoldDB" id="A0A1H7VH46"/>
<feature type="transmembrane region" description="Helical" evidence="8">
    <location>
        <begin position="180"/>
        <end position="199"/>
    </location>
</feature>
<dbReference type="PANTHER" id="PTHR23501">
    <property type="entry name" value="MAJOR FACILITATOR SUPERFAMILY"/>
    <property type="match status" value="1"/>
</dbReference>
<dbReference type="Pfam" id="PF07690">
    <property type="entry name" value="MFS_1"/>
    <property type="match status" value="1"/>
</dbReference>
<evidence type="ECO:0000313" key="10">
    <source>
        <dbReference type="EMBL" id="SEM08107.1"/>
    </source>
</evidence>
<keyword evidence="4" id="KW-1003">Cell membrane</keyword>
<evidence type="ECO:0000256" key="8">
    <source>
        <dbReference type="SAM" id="Phobius"/>
    </source>
</evidence>
<dbReference type="EMBL" id="FOAZ01000018">
    <property type="protein sequence ID" value="SEM08107.1"/>
    <property type="molecule type" value="Genomic_DNA"/>
</dbReference>
<feature type="transmembrane region" description="Helical" evidence="8">
    <location>
        <begin position="27"/>
        <end position="50"/>
    </location>
</feature>
<keyword evidence="7 8" id="KW-0472">Membrane</keyword>
<evidence type="ECO:0000256" key="6">
    <source>
        <dbReference type="ARBA" id="ARBA00022989"/>
    </source>
</evidence>
<evidence type="ECO:0000256" key="3">
    <source>
        <dbReference type="ARBA" id="ARBA00022448"/>
    </source>
</evidence>
<feature type="transmembrane region" description="Helical" evidence="8">
    <location>
        <begin position="349"/>
        <end position="368"/>
    </location>
</feature>
<dbReference type="PROSITE" id="PS50850">
    <property type="entry name" value="MFS"/>
    <property type="match status" value="1"/>
</dbReference>
<dbReference type="OrthoDB" id="3846112at2"/>
<feature type="transmembrane region" description="Helical" evidence="8">
    <location>
        <begin position="220"/>
        <end position="237"/>
    </location>
</feature>
<evidence type="ECO:0000313" key="11">
    <source>
        <dbReference type="Proteomes" id="UP000183015"/>
    </source>
</evidence>
<feature type="transmembrane region" description="Helical" evidence="8">
    <location>
        <begin position="243"/>
        <end position="263"/>
    </location>
</feature>
<name>A0A1H7VH46_STRJI</name>
<evidence type="ECO:0000256" key="7">
    <source>
        <dbReference type="ARBA" id="ARBA00023136"/>
    </source>
</evidence>
<dbReference type="Gene3D" id="1.20.1720.10">
    <property type="entry name" value="Multidrug resistance protein D"/>
    <property type="match status" value="1"/>
</dbReference>
<dbReference type="STRING" id="235985.SAMN05414137_11814"/>
<evidence type="ECO:0000256" key="5">
    <source>
        <dbReference type="ARBA" id="ARBA00022692"/>
    </source>
</evidence>
<dbReference type="PANTHER" id="PTHR23501:SF197">
    <property type="entry name" value="COMD"/>
    <property type="match status" value="1"/>
</dbReference>
<dbReference type="eggNOG" id="COG0477">
    <property type="taxonomic scope" value="Bacteria"/>
</dbReference>
<feature type="transmembrane region" description="Helical" evidence="8">
    <location>
        <begin position="374"/>
        <end position="396"/>
    </location>
</feature>
<dbReference type="GO" id="GO:0022857">
    <property type="term" value="F:transmembrane transporter activity"/>
    <property type="evidence" value="ECO:0007669"/>
    <property type="project" value="InterPro"/>
</dbReference>
<evidence type="ECO:0000256" key="4">
    <source>
        <dbReference type="ARBA" id="ARBA00022475"/>
    </source>
</evidence>